<gene>
    <name evidence="1" type="ORF">DICVIV_05879</name>
</gene>
<protein>
    <submittedName>
        <fullName evidence="1">Uncharacterized protein</fullName>
    </submittedName>
</protein>
<organism evidence="1 2">
    <name type="scientific">Dictyocaulus viviparus</name>
    <name type="common">Bovine lungworm</name>
    <dbReference type="NCBI Taxonomy" id="29172"/>
    <lineage>
        <taxon>Eukaryota</taxon>
        <taxon>Metazoa</taxon>
        <taxon>Ecdysozoa</taxon>
        <taxon>Nematoda</taxon>
        <taxon>Chromadorea</taxon>
        <taxon>Rhabditida</taxon>
        <taxon>Rhabditina</taxon>
        <taxon>Rhabditomorpha</taxon>
        <taxon>Strongyloidea</taxon>
        <taxon>Metastrongylidae</taxon>
        <taxon>Dictyocaulus</taxon>
    </lineage>
</organism>
<dbReference type="PANTHER" id="PTHR34150">
    <property type="entry name" value="PROTEIN CBG08832-RELATED"/>
    <property type="match status" value="1"/>
</dbReference>
<proteinExistence type="predicted"/>
<evidence type="ECO:0000313" key="1">
    <source>
        <dbReference type="EMBL" id="KJH48034.1"/>
    </source>
</evidence>
<dbReference type="PANTHER" id="PTHR34150:SF3">
    <property type="entry name" value="CC DOMAIN-CONTAINING PROTEIN"/>
    <property type="match status" value="1"/>
</dbReference>
<dbReference type="STRING" id="29172.A0A0D8XW76"/>
<dbReference type="Proteomes" id="UP000053766">
    <property type="component" value="Unassembled WGS sequence"/>
</dbReference>
<dbReference type="InterPro" id="IPR006150">
    <property type="entry name" value="Cys_repeat_1"/>
</dbReference>
<dbReference type="EMBL" id="KN716283">
    <property type="protein sequence ID" value="KJH48034.1"/>
    <property type="molecule type" value="Genomic_DNA"/>
</dbReference>
<dbReference type="AlphaFoldDB" id="A0A0D8XW76"/>
<keyword evidence="2" id="KW-1185">Reference proteome</keyword>
<dbReference type="OrthoDB" id="5799392at2759"/>
<evidence type="ECO:0000313" key="2">
    <source>
        <dbReference type="Proteomes" id="UP000053766"/>
    </source>
</evidence>
<reference evidence="2" key="2">
    <citation type="journal article" date="2016" name="Sci. Rep.">
        <title>Dictyocaulus viviparus genome, variome and transcriptome elucidate lungworm biology and support future intervention.</title>
        <authorList>
            <person name="McNulty S.N."/>
            <person name="Strube C."/>
            <person name="Rosa B.A."/>
            <person name="Martin J.C."/>
            <person name="Tyagi R."/>
            <person name="Choi Y.J."/>
            <person name="Wang Q."/>
            <person name="Hallsworth Pepin K."/>
            <person name="Zhang X."/>
            <person name="Ozersky P."/>
            <person name="Wilson R.K."/>
            <person name="Sternberg P.W."/>
            <person name="Gasser R.B."/>
            <person name="Mitreva M."/>
        </authorList>
    </citation>
    <scope>NUCLEOTIDE SEQUENCE [LARGE SCALE GENOMIC DNA]</scope>
    <source>
        <strain evidence="2">HannoverDv2000</strain>
    </source>
</reference>
<reference evidence="1 2" key="1">
    <citation type="submission" date="2013-11" db="EMBL/GenBank/DDBJ databases">
        <title>Draft genome of the bovine lungworm Dictyocaulus viviparus.</title>
        <authorList>
            <person name="Mitreva M."/>
        </authorList>
    </citation>
    <scope>NUCLEOTIDE SEQUENCE [LARGE SCALE GENOMIC DNA]</scope>
    <source>
        <strain evidence="1 2">HannoverDv2000</strain>
    </source>
</reference>
<name>A0A0D8XW76_DICVI</name>
<accession>A0A0D8XW76</accession>
<dbReference type="SMART" id="SM00289">
    <property type="entry name" value="WR1"/>
    <property type="match status" value="3"/>
</dbReference>
<sequence length="212" mass="22206">MFGLGGARLFNAPLKVVDSHLKIIAEAVIYDSIDRLEQADCSTVANIVKVALLVKQHGPASLTSIFIRVGQWYNIKSSLLFYRLGYCPSGQLSEVRCSGRNQCQRGQICMTGLCCTATGNEWSQACGGMAALGSCTNGSCGVGVCTASNYCCECPVGRSAGRCSNNLCPAGYTCQSTGFCCPSCSNNVMPFGACVNGFCGGGKRCCLGNICC</sequence>